<dbReference type="EMBL" id="SDPP02000001">
    <property type="protein sequence ID" value="KAA1380499.1"/>
    <property type="molecule type" value="Genomic_DNA"/>
</dbReference>
<proteinExistence type="predicted"/>
<protein>
    <submittedName>
        <fullName evidence="1">Uncharacterized protein</fullName>
    </submittedName>
</protein>
<organism evidence="1 2">
    <name type="scientific">Aeromicrobium fastidiosum</name>
    <dbReference type="NCBI Taxonomy" id="52699"/>
    <lineage>
        <taxon>Bacteria</taxon>
        <taxon>Bacillati</taxon>
        <taxon>Actinomycetota</taxon>
        <taxon>Actinomycetes</taxon>
        <taxon>Propionibacteriales</taxon>
        <taxon>Nocardioidaceae</taxon>
        <taxon>Aeromicrobium</taxon>
    </lineage>
</organism>
<gene>
    <name evidence="1" type="ORF">ESP62_004795</name>
</gene>
<dbReference type="Proteomes" id="UP001515100">
    <property type="component" value="Unassembled WGS sequence"/>
</dbReference>
<evidence type="ECO:0000313" key="1">
    <source>
        <dbReference type="EMBL" id="KAA1380499.1"/>
    </source>
</evidence>
<evidence type="ECO:0000313" key="2">
    <source>
        <dbReference type="Proteomes" id="UP001515100"/>
    </source>
</evidence>
<comment type="caution">
    <text evidence="1">The sequence shown here is derived from an EMBL/GenBank/DDBJ whole genome shotgun (WGS) entry which is preliminary data.</text>
</comment>
<accession>A0A641ARD4</accession>
<name>A0A641ARD4_9ACTN</name>
<sequence length="97" mass="10386">MADVTYSAPTLTQLGRDMTDLSATVRDEPEMSDVDETHVARPEIVSALQEFEADWTLQRSALASRLQASGELAAGASTSFAEADRQLAESALAEDTP</sequence>
<dbReference type="AlphaFoldDB" id="A0A641ARD4"/>
<keyword evidence="2" id="KW-1185">Reference proteome</keyword>
<reference evidence="1" key="1">
    <citation type="submission" date="2019-09" db="EMBL/GenBank/DDBJ databases">
        <authorList>
            <person name="Li J."/>
        </authorList>
    </citation>
    <scope>NUCLEOTIDE SEQUENCE [LARGE SCALE GENOMIC DNA]</scope>
    <source>
        <strain evidence="1">NRBC 14897</strain>
    </source>
</reference>
<dbReference type="OrthoDB" id="3790940at2"/>
<dbReference type="RefSeq" id="WP_129181021.1">
    <property type="nucleotide sequence ID" value="NZ_JAGIOG010000001.1"/>
</dbReference>